<keyword evidence="5" id="KW-0411">Iron-sulfur</keyword>
<dbReference type="InterPro" id="IPR023404">
    <property type="entry name" value="rSAM_horseshoe"/>
</dbReference>
<dbReference type="STRING" id="592015.HMPREF1705_02707"/>
<dbReference type="AlphaFoldDB" id="A0A0T5XAY6"/>
<dbReference type="PANTHER" id="PTHR43409">
    <property type="entry name" value="ANAEROBIC MAGNESIUM-PROTOPORPHYRIN IX MONOMETHYL ESTER CYCLASE-RELATED"/>
    <property type="match status" value="1"/>
</dbReference>
<evidence type="ECO:0000256" key="4">
    <source>
        <dbReference type="ARBA" id="ARBA00023004"/>
    </source>
</evidence>
<dbReference type="InterPro" id="IPR023984">
    <property type="entry name" value="rSAM_ocin_1"/>
</dbReference>
<evidence type="ECO:0000313" key="7">
    <source>
        <dbReference type="EMBL" id="KRT35478.1"/>
    </source>
</evidence>
<dbReference type="GO" id="GO:0003824">
    <property type="term" value="F:catalytic activity"/>
    <property type="evidence" value="ECO:0007669"/>
    <property type="project" value="InterPro"/>
</dbReference>
<dbReference type="SFLD" id="SFLDF00324">
    <property type="entry name" value="bacteriocin_maturation"/>
    <property type="match status" value="1"/>
</dbReference>
<protein>
    <submittedName>
        <fullName evidence="7">Bacteriocin maturation radical SAM protein 1</fullName>
    </submittedName>
</protein>
<feature type="domain" description="B12-binding" evidence="6">
    <location>
        <begin position="95"/>
        <end position="225"/>
    </location>
</feature>
<dbReference type="Gene3D" id="3.80.30.20">
    <property type="entry name" value="tm_1862 like domain"/>
    <property type="match status" value="1"/>
</dbReference>
<dbReference type="Pfam" id="PF04055">
    <property type="entry name" value="Radical_SAM"/>
    <property type="match status" value="1"/>
</dbReference>
<accession>A0A0T5XAY6</accession>
<dbReference type="NCBIfam" id="TIGR03975">
    <property type="entry name" value="rSAM_ocin_1"/>
    <property type="match status" value="1"/>
</dbReference>
<dbReference type="GO" id="GO:0051536">
    <property type="term" value="F:iron-sulfur cluster binding"/>
    <property type="evidence" value="ECO:0007669"/>
    <property type="project" value="UniProtKB-KW"/>
</dbReference>
<proteinExistence type="predicted"/>
<evidence type="ECO:0000313" key="8">
    <source>
        <dbReference type="Proteomes" id="UP000005273"/>
    </source>
</evidence>
<dbReference type="SMART" id="SM00729">
    <property type="entry name" value="Elp3"/>
    <property type="match status" value="1"/>
</dbReference>
<reference evidence="8" key="1">
    <citation type="submission" date="2012-09" db="EMBL/GenBank/DDBJ databases">
        <authorList>
            <person name="Weinstock G."/>
            <person name="Sodergren E."/>
            <person name="Clifton S."/>
            <person name="Fulton L."/>
            <person name="Fulton B."/>
            <person name="Courtney L."/>
            <person name="Fronick C."/>
            <person name="Harrison M."/>
            <person name="Strong C."/>
            <person name="Farmer C."/>
            <person name="Delehaunty K."/>
            <person name="Markovic C."/>
            <person name="Hall O."/>
            <person name="Minx P."/>
            <person name="Tomlinson C."/>
            <person name="Mitreva M."/>
            <person name="Nelson J."/>
            <person name="Hou S."/>
            <person name="Wollam A."/>
            <person name="Pepin K.H."/>
            <person name="Johnson M."/>
            <person name="Bhonagiri V."/>
            <person name="Nash W.E."/>
            <person name="Suruliraj S."/>
            <person name="Warren W."/>
            <person name="Chinwalla A."/>
            <person name="Mardis E.R."/>
            <person name="Wilson R.K."/>
        </authorList>
    </citation>
    <scope>NUCLEOTIDE SEQUENCE [LARGE SCALE GENOMIC DNA]</scope>
    <source>
        <strain evidence="8">OS1</strain>
    </source>
</reference>
<evidence type="ECO:0000256" key="3">
    <source>
        <dbReference type="ARBA" id="ARBA00022723"/>
    </source>
</evidence>
<organism evidence="7 8">
    <name type="scientific">Acetomicrobium hydrogeniformans ATCC BAA-1850</name>
    <dbReference type="NCBI Taxonomy" id="592015"/>
    <lineage>
        <taxon>Bacteria</taxon>
        <taxon>Thermotogati</taxon>
        <taxon>Synergistota</taxon>
        <taxon>Synergistia</taxon>
        <taxon>Synergistales</taxon>
        <taxon>Acetomicrobiaceae</taxon>
        <taxon>Acetomicrobium</taxon>
    </lineage>
</organism>
<keyword evidence="3" id="KW-0479">Metal-binding</keyword>
<comment type="caution">
    <text evidence="7">The sequence shown here is derived from an EMBL/GenBank/DDBJ whole genome shotgun (WGS) entry which is preliminary data.</text>
</comment>
<dbReference type="PROSITE" id="PS51332">
    <property type="entry name" value="B12_BINDING"/>
    <property type="match status" value="1"/>
</dbReference>
<name>A0A0T5XAY6_9BACT</name>
<dbReference type="Proteomes" id="UP000005273">
    <property type="component" value="Unassembled WGS sequence"/>
</dbReference>
<keyword evidence="8" id="KW-1185">Reference proteome</keyword>
<dbReference type="InterPro" id="IPR007197">
    <property type="entry name" value="rSAM"/>
</dbReference>
<dbReference type="SUPFAM" id="SSF102114">
    <property type="entry name" value="Radical SAM enzymes"/>
    <property type="match status" value="1"/>
</dbReference>
<dbReference type="GO" id="GO:0005829">
    <property type="term" value="C:cytosol"/>
    <property type="evidence" value="ECO:0007669"/>
    <property type="project" value="TreeGrafter"/>
</dbReference>
<dbReference type="InterPro" id="IPR058240">
    <property type="entry name" value="rSAM_sf"/>
</dbReference>
<evidence type="ECO:0000256" key="2">
    <source>
        <dbReference type="ARBA" id="ARBA00022691"/>
    </source>
</evidence>
<dbReference type="InterPro" id="IPR006638">
    <property type="entry name" value="Elp3/MiaA/NifB-like_rSAM"/>
</dbReference>
<keyword evidence="2" id="KW-0949">S-adenosyl-L-methionine</keyword>
<dbReference type="Gene3D" id="3.40.50.280">
    <property type="entry name" value="Cobalamin-binding domain"/>
    <property type="match status" value="1"/>
</dbReference>
<comment type="cofactor">
    <cofactor evidence="1">
        <name>[4Fe-4S] cluster</name>
        <dbReference type="ChEBI" id="CHEBI:49883"/>
    </cofactor>
</comment>
<dbReference type="PANTHER" id="PTHR43409:SF7">
    <property type="entry name" value="BLL1977 PROTEIN"/>
    <property type="match status" value="1"/>
</dbReference>
<gene>
    <name evidence="7" type="ORF">HMPREF1705_02707</name>
</gene>
<evidence type="ECO:0000256" key="5">
    <source>
        <dbReference type="ARBA" id="ARBA00023014"/>
    </source>
</evidence>
<dbReference type="EMBL" id="ACJX03000001">
    <property type="protein sequence ID" value="KRT35478.1"/>
    <property type="molecule type" value="Genomic_DNA"/>
</dbReference>
<evidence type="ECO:0000256" key="1">
    <source>
        <dbReference type="ARBA" id="ARBA00001966"/>
    </source>
</evidence>
<dbReference type="InterPro" id="IPR051198">
    <property type="entry name" value="BchE-like"/>
</dbReference>
<dbReference type="eggNOG" id="COG1032">
    <property type="taxonomic scope" value="Bacteria"/>
</dbReference>
<dbReference type="GO" id="GO:0031419">
    <property type="term" value="F:cobalamin binding"/>
    <property type="evidence" value="ECO:0007669"/>
    <property type="project" value="InterPro"/>
</dbReference>
<sequence length="635" mass="71381">MISSIPKAKANLDVALINMPFASFRQPSFALGILKSALKDEFNVKVFDFNVTFSEKIGVDLYDKISTWHIVDLLGDRLFAEMLYGNNIPTFEEYIGQVLIGNLKEHKAPYDKPAVDAHLYDELLKVQSSAGPFLEEITKVVAKERPKIVAFTSMFHQQVASLALARRIKEVLPNTTVVFGGANCKGAMGLEFLAKHPFVDAICLGEGDTSFKKFVGLCLEGLNLGGLSKVDGIVTPMDLKSEGAKFSDHCRHVLEMDMGLVPIPDYDDFANIYRKRRSDSRGKPRLFFEMSRGCYWGQKKRCIFCGQSSETLVFRKKNRGRIVSEVRTLASKYEGFSLCASDESADKEMLEALADALSAFEKKPEIIYLQVRPDIDFGLLEKLSACGLKRLEVGIESLSSRVLSIIGKGVSALQNIAFLKGCREAKIMPVWNFLWGFPGEPVEAYENMAKLVPLLTHLHPPNYAGQFRLDRFSPCFEDPSGYGIKDVSPYPSYSYVYPFDDESVSNLASFFTFEYQVPQNCAEYTHELMENIFFWKEIHPKSSLCFSRYEEGLIIDRRSGEGEWHIKLDPFTLAVCKACSKPVTIEAIALSLSEKGFVEDEDKIKQSIINLIKYGMVLKEGEMLLSLVTEEEVMP</sequence>
<dbReference type="OrthoDB" id="9801424at2"/>
<keyword evidence="4" id="KW-0408">Iron</keyword>
<evidence type="ECO:0000259" key="6">
    <source>
        <dbReference type="PROSITE" id="PS51332"/>
    </source>
</evidence>
<dbReference type="GO" id="GO:0046872">
    <property type="term" value="F:metal ion binding"/>
    <property type="evidence" value="ECO:0007669"/>
    <property type="project" value="UniProtKB-KW"/>
</dbReference>
<dbReference type="InterPro" id="IPR006158">
    <property type="entry name" value="Cobalamin-bd"/>
</dbReference>
<dbReference type="SFLD" id="SFLDG01082">
    <property type="entry name" value="B12-binding_domain_containing"/>
    <property type="match status" value="1"/>
</dbReference>
<dbReference type="SFLD" id="SFLDS00029">
    <property type="entry name" value="Radical_SAM"/>
    <property type="match status" value="1"/>
</dbReference>